<comment type="subcellular location">
    <subcellularLocation>
        <location evidence="3">Cytoplasm</location>
    </subcellularLocation>
</comment>
<dbReference type="PANTHER" id="PTHR33620:SF1">
    <property type="entry name" value="UREASE ACCESSORY PROTEIN F"/>
    <property type="match status" value="1"/>
</dbReference>
<comment type="caution">
    <text evidence="4">The sequence shown here is derived from an EMBL/GenBank/DDBJ whole genome shotgun (WGS) entry which is preliminary data.</text>
</comment>
<dbReference type="InterPro" id="IPR038277">
    <property type="entry name" value="UreF_sf"/>
</dbReference>
<accession>A0ABR6CLQ3</accession>
<dbReference type="EMBL" id="JACJHX010000003">
    <property type="protein sequence ID" value="MBA9025972.1"/>
    <property type="molecule type" value="Genomic_DNA"/>
</dbReference>
<evidence type="ECO:0000313" key="5">
    <source>
        <dbReference type="Proteomes" id="UP000626697"/>
    </source>
</evidence>
<name>A0ABR6CLQ3_9BACI</name>
<dbReference type="Gene3D" id="1.10.4190.10">
    <property type="entry name" value="Urease accessory protein UreF"/>
    <property type="match status" value="1"/>
</dbReference>
<dbReference type="Proteomes" id="UP000626697">
    <property type="component" value="Unassembled WGS sequence"/>
</dbReference>
<proteinExistence type="inferred from homology"/>
<evidence type="ECO:0000256" key="1">
    <source>
        <dbReference type="ARBA" id="ARBA00022988"/>
    </source>
</evidence>
<evidence type="ECO:0000256" key="2">
    <source>
        <dbReference type="ARBA" id="ARBA00023186"/>
    </source>
</evidence>
<dbReference type="InterPro" id="IPR002639">
    <property type="entry name" value="UreF"/>
</dbReference>
<keyword evidence="1 3" id="KW-0996">Nickel insertion</keyword>
<dbReference type="PIRSF" id="PIRSF009467">
    <property type="entry name" value="Ureas_acces_UreF"/>
    <property type="match status" value="1"/>
</dbReference>
<reference evidence="4 5" key="1">
    <citation type="submission" date="2020-08" db="EMBL/GenBank/DDBJ databases">
        <title>Genomic Encyclopedia of Type Strains, Phase IV (KMG-IV): sequencing the most valuable type-strain genomes for metagenomic binning, comparative biology and taxonomic classification.</title>
        <authorList>
            <person name="Goeker M."/>
        </authorList>
    </citation>
    <scope>NUCLEOTIDE SEQUENCE [LARGE SCALE GENOMIC DNA]</scope>
    <source>
        <strain evidence="4 5">DSM 105481</strain>
    </source>
</reference>
<sequence>MDIAMNPNILALFQLCDSNLPTGAFSHSYGLETYIQEDQVHDQATFAKWLHVYLHEQLIYSDGLASHLVYEALEKEDFQTVWKFDRMLTVQSLPRETRDGTQRMGERMLSLVEALYDVPVLTEYRKRIKEKKSFGHSAIVFTIIGHHLGVPKSTTTLYYLYSVISSLIQNAVRAIPLGQTAGQKTIQQFQSELVTATAKIENLAEEDFGITSPGLELAQMKHERVNIRIFMS</sequence>
<dbReference type="PANTHER" id="PTHR33620">
    <property type="entry name" value="UREASE ACCESSORY PROTEIN F"/>
    <property type="match status" value="1"/>
</dbReference>
<keyword evidence="5" id="KW-1185">Reference proteome</keyword>
<dbReference type="HAMAP" id="MF_01385">
    <property type="entry name" value="UreF"/>
    <property type="match status" value="1"/>
</dbReference>
<keyword evidence="2 3" id="KW-0143">Chaperone</keyword>
<organism evidence="4 5">
    <name type="scientific">Peribacillus huizhouensis</name>
    <dbReference type="NCBI Taxonomy" id="1501239"/>
    <lineage>
        <taxon>Bacteria</taxon>
        <taxon>Bacillati</taxon>
        <taxon>Bacillota</taxon>
        <taxon>Bacilli</taxon>
        <taxon>Bacillales</taxon>
        <taxon>Bacillaceae</taxon>
        <taxon>Peribacillus</taxon>
    </lineage>
</organism>
<comment type="function">
    <text evidence="3">Required for maturation of urease via the functional incorporation of the urease nickel metallocenter.</text>
</comment>
<keyword evidence="3" id="KW-0963">Cytoplasm</keyword>
<gene>
    <name evidence="3" type="primary">ureF</name>
    <name evidence="4" type="ORF">HNP81_001257</name>
</gene>
<evidence type="ECO:0000313" key="4">
    <source>
        <dbReference type="EMBL" id="MBA9025972.1"/>
    </source>
</evidence>
<comment type="similarity">
    <text evidence="3">Belongs to the UreF family.</text>
</comment>
<dbReference type="Pfam" id="PF01730">
    <property type="entry name" value="UreF"/>
    <property type="match status" value="1"/>
</dbReference>
<protein>
    <recommendedName>
        <fullName evidence="3">Urease accessory protein UreF</fullName>
    </recommendedName>
</protein>
<comment type="subunit">
    <text evidence="3">UreD, UreF and UreG form a complex that acts as a GTP-hydrolysis-dependent molecular chaperone, activating the urease apoprotein by helping to assemble the nickel containing metallocenter of UreC. The UreE protein probably delivers the nickel.</text>
</comment>
<evidence type="ECO:0000256" key="3">
    <source>
        <dbReference type="HAMAP-Rule" id="MF_01385"/>
    </source>
</evidence>